<dbReference type="Proteomes" id="UP001283361">
    <property type="component" value="Unassembled WGS sequence"/>
</dbReference>
<dbReference type="PANTHER" id="PTHR47027">
    <property type="entry name" value="REVERSE TRANSCRIPTASE DOMAIN-CONTAINING PROTEIN"/>
    <property type="match status" value="1"/>
</dbReference>
<comment type="caution">
    <text evidence="2">The sequence shown here is derived from an EMBL/GenBank/DDBJ whole genome shotgun (WGS) entry which is preliminary data.</text>
</comment>
<keyword evidence="3" id="KW-1185">Reference proteome</keyword>
<sequence length="667" mass="76386">MELLPCLNASSKDAVQEKLSLRLWVREKNKSSLNQLRELKMASRLQRKVLRQKEHDSNSALALADSLIACCTFVHESLTVLLLLSCSIVVSRSLRPVLYWSRHTLLLVRHNTSPLYCIVEDSSGKLVINPKQTLEIVADFFKEKFQNKDLASIASFQGIPRKLNKPFTSEEVRKSLESLKNNRAPGGDEISGELLKYGTPLLHKSIANILNRVFEEHETININSGELIAIPKPGKPKGPPKNLRPITLLNTIRKALSIITLHRIRPNIEEYLSHSQSGFRPERSTSDVAWTHKWLAAKAKKEDVEIKITGIDMSAAFDTIDRQILLDIIERIVEEDELRIIRFLLSDTVINTRINGATKERPFVSNIGTPQGDSLSPVLFSVYLENALKEVRTILPRPTNELEKTLPTEIAYADDVDFVGLNFVDTEEVQNTLHKYNLLVNIDKTEFTTLSRAGTEYKNTKKVGTLIGDEEDVERRKRLSNAALTKLLYVWIKGDKIKRKTKLKLYRSLVKSILVYNCGTWALTKSEEEKLNAFHRKQLRKVLNIKYPVKITNSSLYNKCEEHPLSIYILENRWRLFGHILRRNIEIPANKSMNSYFATHGKKFRGRPLTTLPVVLNKDLSRLQENTLQLTTREDLEHLRCIAQNRQQWRELSTRIRKAAEAPPSDD</sequence>
<evidence type="ECO:0000313" key="2">
    <source>
        <dbReference type="EMBL" id="KAK3793122.1"/>
    </source>
</evidence>
<feature type="domain" description="Reverse transcriptase" evidence="1">
    <location>
        <begin position="211"/>
        <end position="467"/>
    </location>
</feature>
<dbReference type="InterPro" id="IPR043502">
    <property type="entry name" value="DNA/RNA_pol_sf"/>
</dbReference>
<organism evidence="2 3">
    <name type="scientific">Elysia crispata</name>
    <name type="common">lettuce slug</name>
    <dbReference type="NCBI Taxonomy" id="231223"/>
    <lineage>
        <taxon>Eukaryota</taxon>
        <taxon>Metazoa</taxon>
        <taxon>Spiralia</taxon>
        <taxon>Lophotrochozoa</taxon>
        <taxon>Mollusca</taxon>
        <taxon>Gastropoda</taxon>
        <taxon>Heterobranchia</taxon>
        <taxon>Euthyneura</taxon>
        <taxon>Panpulmonata</taxon>
        <taxon>Sacoglossa</taxon>
        <taxon>Placobranchoidea</taxon>
        <taxon>Plakobranchidae</taxon>
        <taxon>Elysia</taxon>
    </lineage>
</organism>
<dbReference type="AlphaFoldDB" id="A0AAE1AUN8"/>
<dbReference type="Pfam" id="PF00078">
    <property type="entry name" value="RVT_1"/>
    <property type="match status" value="1"/>
</dbReference>
<dbReference type="PROSITE" id="PS50878">
    <property type="entry name" value="RT_POL"/>
    <property type="match status" value="1"/>
</dbReference>
<reference evidence="2" key="1">
    <citation type="journal article" date="2023" name="G3 (Bethesda)">
        <title>A reference genome for the long-term kleptoplast-retaining sea slug Elysia crispata morphotype clarki.</title>
        <authorList>
            <person name="Eastman K.E."/>
            <person name="Pendleton A.L."/>
            <person name="Shaikh M.A."/>
            <person name="Suttiyut T."/>
            <person name="Ogas R."/>
            <person name="Tomko P."/>
            <person name="Gavelis G."/>
            <person name="Widhalm J.R."/>
            <person name="Wisecaver J.H."/>
        </authorList>
    </citation>
    <scope>NUCLEOTIDE SEQUENCE</scope>
    <source>
        <strain evidence="2">ECLA1</strain>
    </source>
</reference>
<name>A0AAE1AUN8_9GAST</name>
<dbReference type="PANTHER" id="PTHR47027:SF20">
    <property type="entry name" value="REVERSE TRANSCRIPTASE-LIKE PROTEIN WITH RNA-DIRECTED DNA POLYMERASE DOMAIN"/>
    <property type="match status" value="1"/>
</dbReference>
<dbReference type="EMBL" id="JAWDGP010001279">
    <property type="protein sequence ID" value="KAK3793122.1"/>
    <property type="molecule type" value="Genomic_DNA"/>
</dbReference>
<gene>
    <name evidence="2" type="ORF">RRG08_030205</name>
</gene>
<protein>
    <recommendedName>
        <fullName evidence="1">Reverse transcriptase domain-containing protein</fullName>
    </recommendedName>
</protein>
<evidence type="ECO:0000259" key="1">
    <source>
        <dbReference type="PROSITE" id="PS50878"/>
    </source>
</evidence>
<dbReference type="SUPFAM" id="SSF56672">
    <property type="entry name" value="DNA/RNA polymerases"/>
    <property type="match status" value="1"/>
</dbReference>
<accession>A0AAE1AUN8</accession>
<evidence type="ECO:0000313" key="3">
    <source>
        <dbReference type="Proteomes" id="UP001283361"/>
    </source>
</evidence>
<dbReference type="InterPro" id="IPR000477">
    <property type="entry name" value="RT_dom"/>
</dbReference>
<proteinExistence type="predicted"/>